<organism evidence="9 10">
    <name type="scientific">Yoonia ponticola</name>
    <dbReference type="NCBI Taxonomy" id="1524255"/>
    <lineage>
        <taxon>Bacteria</taxon>
        <taxon>Pseudomonadati</taxon>
        <taxon>Pseudomonadota</taxon>
        <taxon>Alphaproteobacteria</taxon>
        <taxon>Rhodobacterales</taxon>
        <taxon>Paracoccaceae</taxon>
        <taxon>Yoonia</taxon>
    </lineage>
</organism>
<dbReference type="PANTHER" id="PTHR36699:SF1">
    <property type="entry name" value="L,D-TRANSPEPTIDASE YAFK-RELATED"/>
    <property type="match status" value="1"/>
</dbReference>
<keyword evidence="5 7" id="KW-0573">Peptidoglycan synthesis</keyword>
<dbReference type="PROSITE" id="PS51257">
    <property type="entry name" value="PROKAR_LIPOPROTEIN"/>
    <property type="match status" value="1"/>
</dbReference>
<dbReference type="InterPro" id="IPR005490">
    <property type="entry name" value="LD_TPept_cat_dom"/>
</dbReference>
<sequence>MKISRRTVVTGMGAAALAGCSTATPDRFRTYDGPPVTRIQAFKGKRKLQLLNGERLLKDYNFELGFEPTKHKQFEGDGRTPEGAYLIDRRNPNSRFHLSLGISYPNINDLNFARSHGLSPGGDIFIHGTPNPFSNEKDWTWGCIAVTNDEIEEMYAMVRNGTPIYIYP</sequence>
<dbReference type="UniPathway" id="UPA00219"/>
<comment type="similarity">
    <text evidence="2">Belongs to the YkuD family.</text>
</comment>
<dbReference type="GO" id="GO:0004180">
    <property type="term" value="F:carboxypeptidase activity"/>
    <property type="evidence" value="ECO:0007669"/>
    <property type="project" value="UniProtKB-ARBA"/>
</dbReference>
<comment type="caution">
    <text evidence="9">The sequence shown here is derived from an EMBL/GenBank/DDBJ whole genome shotgun (WGS) entry which is preliminary data.</text>
</comment>
<keyword evidence="10" id="KW-1185">Reference proteome</keyword>
<feature type="domain" description="L,D-TPase catalytic" evidence="8">
    <location>
        <begin position="37"/>
        <end position="167"/>
    </location>
</feature>
<dbReference type="GO" id="GO:0071555">
    <property type="term" value="P:cell wall organization"/>
    <property type="evidence" value="ECO:0007669"/>
    <property type="project" value="UniProtKB-UniRule"/>
</dbReference>
<dbReference type="AlphaFoldDB" id="A0A7W9BJ11"/>
<reference evidence="9 10" key="1">
    <citation type="submission" date="2020-08" db="EMBL/GenBank/DDBJ databases">
        <title>Genomic Encyclopedia of Type Strains, Phase IV (KMG-IV): sequencing the most valuable type-strain genomes for metagenomic binning, comparative biology and taxonomic classification.</title>
        <authorList>
            <person name="Goeker M."/>
        </authorList>
    </citation>
    <scope>NUCLEOTIDE SEQUENCE [LARGE SCALE GENOMIC DNA]</scope>
    <source>
        <strain evidence="9 10">DSM 101064</strain>
    </source>
</reference>
<comment type="pathway">
    <text evidence="1 7">Cell wall biogenesis; peptidoglycan biosynthesis.</text>
</comment>
<keyword evidence="4 7" id="KW-0133">Cell shape</keyword>
<dbReference type="Pfam" id="PF03734">
    <property type="entry name" value="YkuD"/>
    <property type="match status" value="1"/>
</dbReference>
<dbReference type="RefSeq" id="WP_183526298.1">
    <property type="nucleotide sequence ID" value="NZ_JACIJM010000002.1"/>
</dbReference>
<accession>A0A7W9BJ11</accession>
<dbReference type="SUPFAM" id="SSF141523">
    <property type="entry name" value="L,D-transpeptidase catalytic domain-like"/>
    <property type="match status" value="1"/>
</dbReference>
<proteinExistence type="inferred from homology"/>
<dbReference type="PANTHER" id="PTHR36699">
    <property type="entry name" value="LD-TRANSPEPTIDASE"/>
    <property type="match status" value="1"/>
</dbReference>
<dbReference type="Proteomes" id="UP000535415">
    <property type="component" value="Unassembled WGS sequence"/>
</dbReference>
<dbReference type="CDD" id="cd16913">
    <property type="entry name" value="YkuD_like"/>
    <property type="match status" value="1"/>
</dbReference>
<dbReference type="GO" id="GO:0009252">
    <property type="term" value="P:peptidoglycan biosynthetic process"/>
    <property type="evidence" value="ECO:0007669"/>
    <property type="project" value="UniProtKB-UniPathway"/>
</dbReference>
<evidence type="ECO:0000256" key="6">
    <source>
        <dbReference type="ARBA" id="ARBA00023316"/>
    </source>
</evidence>
<dbReference type="Gene3D" id="2.40.440.10">
    <property type="entry name" value="L,D-transpeptidase catalytic domain-like"/>
    <property type="match status" value="1"/>
</dbReference>
<name>A0A7W9BJ11_9RHOB</name>
<evidence type="ECO:0000259" key="8">
    <source>
        <dbReference type="PROSITE" id="PS52029"/>
    </source>
</evidence>
<evidence type="ECO:0000256" key="5">
    <source>
        <dbReference type="ARBA" id="ARBA00022984"/>
    </source>
</evidence>
<dbReference type="InterPro" id="IPR038063">
    <property type="entry name" value="Transpep_catalytic_dom"/>
</dbReference>
<dbReference type="EMBL" id="JACIJM010000002">
    <property type="protein sequence ID" value="MBB5721340.1"/>
    <property type="molecule type" value="Genomic_DNA"/>
</dbReference>
<keyword evidence="3" id="KW-0808">Transferase</keyword>
<evidence type="ECO:0000256" key="3">
    <source>
        <dbReference type="ARBA" id="ARBA00022679"/>
    </source>
</evidence>
<gene>
    <name evidence="9" type="ORF">FHS72_000947</name>
</gene>
<evidence type="ECO:0000256" key="1">
    <source>
        <dbReference type="ARBA" id="ARBA00004752"/>
    </source>
</evidence>
<evidence type="ECO:0000313" key="9">
    <source>
        <dbReference type="EMBL" id="MBB5721340.1"/>
    </source>
</evidence>
<dbReference type="GO" id="GO:0016740">
    <property type="term" value="F:transferase activity"/>
    <property type="evidence" value="ECO:0007669"/>
    <property type="project" value="UniProtKB-KW"/>
</dbReference>
<evidence type="ECO:0000256" key="7">
    <source>
        <dbReference type="PROSITE-ProRule" id="PRU01373"/>
    </source>
</evidence>
<evidence type="ECO:0000256" key="2">
    <source>
        <dbReference type="ARBA" id="ARBA00005992"/>
    </source>
</evidence>
<evidence type="ECO:0000313" key="10">
    <source>
        <dbReference type="Proteomes" id="UP000535415"/>
    </source>
</evidence>
<feature type="active site" description="Nucleophile" evidence="7">
    <location>
        <position position="143"/>
    </location>
</feature>
<feature type="active site" description="Proton donor/acceptor" evidence="7">
    <location>
        <position position="127"/>
    </location>
</feature>
<protein>
    <submittedName>
        <fullName evidence="9">Murein L,D-transpeptidase YafK</fullName>
    </submittedName>
</protein>
<evidence type="ECO:0000256" key="4">
    <source>
        <dbReference type="ARBA" id="ARBA00022960"/>
    </source>
</evidence>
<keyword evidence="6 7" id="KW-0961">Cell wall biogenesis/degradation</keyword>
<dbReference type="PROSITE" id="PS52029">
    <property type="entry name" value="LD_TPASE"/>
    <property type="match status" value="1"/>
</dbReference>
<dbReference type="GO" id="GO:0008360">
    <property type="term" value="P:regulation of cell shape"/>
    <property type="evidence" value="ECO:0007669"/>
    <property type="project" value="UniProtKB-UniRule"/>
</dbReference>